<evidence type="ECO:0000256" key="5">
    <source>
        <dbReference type="ARBA" id="ARBA00023002"/>
    </source>
</evidence>
<accession>A0A834YNQ4</accession>
<reference evidence="9 10" key="1">
    <citation type="submission" date="2020-04" db="EMBL/GenBank/DDBJ databases">
        <title>Plant Genome Project.</title>
        <authorList>
            <person name="Zhang R.-G."/>
        </authorList>
    </citation>
    <scope>NUCLEOTIDE SEQUENCE [LARGE SCALE GENOMIC DNA]</scope>
    <source>
        <strain evidence="9">YNK0</strain>
        <tissue evidence="9">Leaf</tissue>
    </source>
</reference>
<evidence type="ECO:0000256" key="1">
    <source>
        <dbReference type="ARBA" id="ARBA00001954"/>
    </source>
</evidence>
<comment type="caution">
    <text evidence="9">The sequence shown here is derived from an EMBL/GenBank/DDBJ whole genome shotgun (WGS) entry which is preliminary data.</text>
</comment>
<evidence type="ECO:0000313" key="9">
    <source>
        <dbReference type="EMBL" id="KAF8390251.1"/>
    </source>
</evidence>
<dbReference type="PANTHER" id="PTHR22966:SF1">
    <property type="entry name" value="PLANT CYSTEINE OXIDASE 1"/>
    <property type="match status" value="1"/>
</dbReference>
<evidence type="ECO:0000256" key="8">
    <source>
        <dbReference type="SAM" id="MobiDB-lite"/>
    </source>
</evidence>
<dbReference type="GO" id="GO:0046872">
    <property type="term" value="F:metal ion binding"/>
    <property type="evidence" value="ECO:0007669"/>
    <property type="project" value="UniProtKB-KW"/>
</dbReference>
<keyword evidence="5" id="KW-0560">Oxidoreductase</keyword>
<evidence type="ECO:0000256" key="4">
    <source>
        <dbReference type="ARBA" id="ARBA00022723"/>
    </source>
</evidence>
<evidence type="ECO:0000256" key="7">
    <source>
        <dbReference type="ARBA" id="ARBA00024284"/>
    </source>
</evidence>
<feature type="compositionally biased region" description="Basic and acidic residues" evidence="8">
    <location>
        <begin position="1"/>
        <end position="24"/>
    </location>
</feature>
<dbReference type="AlphaFoldDB" id="A0A834YNQ4"/>
<sequence>MRIETSLTERKGPQFRELSKEKNNKSKKNRRRQRKQMSTVVQRLFETCKDVFATGGAGFVPPPGDVERLRLVLDSMRLEDVGLALDMPYFRTIEIDVAPPITYLHLYDCDKFSIGIFCLPPSGVIPLHNHPEMTVFSKLLYGSMHIKSYDWVADVPYNMNTNLNLSHVQQPGIRLAKVKVDSAFTAPCNTSILYPAAGGNMHCFTALTSCAVIDVLGPPYSDSEGRHCTYYHDFPYTTFPGNEGLVAEEEREGYAWLQEKKPEDFVVVGAMYTGPEIVEI</sequence>
<dbReference type="CDD" id="cd20289">
    <property type="entry name" value="cupin_ADO"/>
    <property type="match status" value="1"/>
</dbReference>
<dbReference type="Gene3D" id="2.60.120.10">
    <property type="entry name" value="Jelly Rolls"/>
    <property type="match status" value="1"/>
</dbReference>
<dbReference type="GO" id="GO:0070483">
    <property type="term" value="P:detection of hypoxia"/>
    <property type="evidence" value="ECO:0007669"/>
    <property type="project" value="UniProtKB-ARBA"/>
</dbReference>
<feature type="region of interest" description="Disordered" evidence="8">
    <location>
        <begin position="1"/>
        <end position="37"/>
    </location>
</feature>
<dbReference type="EMBL" id="JABCRI010000018">
    <property type="protein sequence ID" value="KAF8390251.1"/>
    <property type="molecule type" value="Genomic_DNA"/>
</dbReference>
<dbReference type="Pfam" id="PF07847">
    <property type="entry name" value="PCO_ADO"/>
    <property type="match status" value="1"/>
</dbReference>
<name>A0A834YNQ4_TETSI</name>
<dbReference type="GO" id="GO:0017172">
    <property type="term" value="F:cysteine dioxygenase activity"/>
    <property type="evidence" value="ECO:0007669"/>
    <property type="project" value="UniProtKB-EC"/>
</dbReference>
<keyword evidence="10" id="KW-1185">Reference proteome</keyword>
<evidence type="ECO:0000256" key="3">
    <source>
        <dbReference type="ARBA" id="ARBA00013133"/>
    </source>
</evidence>
<dbReference type="SUPFAM" id="SSF51182">
    <property type="entry name" value="RmlC-like cupins"/>
    <property type="match status" value="1"/>
</dbReference>
<dbReference type="OrthoDB" id="271433at2759"/>
<gene>
    <name evidence="9" type="ORF">HHK36_024776</name>
</gene>
<dbReference type="InterPro" id="IPR011051">
    <property type="entry name" value="RmlC_Cupin_sf"/>
</dbReference>
<comment type="catalytic activity">
    <reaction evidence="7">
        <text>L-cysteine + O2 = 3-sulfino-L-alanine + H(+)</text>
        <dbReference type="Rhea" id="RHEA:20441"/>
        <dbReference type="ChEBI" id="CHEBI:15378"/>
        <dbReference type="ChEBI" id="CHEBI:15379"/>
        <dbReference type="ChEBI" id="CHEBI:35235"/>
        <dbReference type="ChEBI" id="CHEBI:61085"/>
        <dbReference type="EC" id="1.13.11.20"/>
    </reaction>
    <physiologicalReaction direction="left-to-right" evidence="7">
        <dbReference type="Rhea" id="RHEA:20442"/>
    </physiologicalReaction>
</comment>
<dbReference type="InterPro" id="IPR012864">
    <property type="entry name" value="PCO/ADO"/>
</dbReference>
<organism evidence="9 10">
    <name type="scientific">Tetracentron sinense</name>
    <name type="common">Spur-leaf</name>
    <dbReference type="NCBI Taxonomy" id="13715"/>
    <lineage>
        <taxon>Eukaryota</taxon>
        <taxon>Viridiplantae</taxon>
        <taxon>Streptophyta</taxon>
        <taxon>Embryophyta</taxon>
        <taxon>Tracheophyta</taxon>
        <taxon>Spermatophyta</taxon>
        <taxon>Magnoliopsida</taxon>
        <taxon>Trochodendrales</taxon>
        <taxon>Trochodendraceae</taxon>
        <taxon>Tetracentron</taxon>
    </lineage>
</organism>
<feature type="compositionally biased region" description="Basic residues" evidence="8">
    <location>
        <begin position="25"/>
        <end position="35"/>
    </location>
</feature>
<keyword evidence="6" id="KW-0408">Iron</keyword>
<dbReference type="Proteomes" id="UP000655225">
    <property type="component" value="Unassembled WGS sequence"/>
</dbReference>
<keyword evidence="4" id="KW-0479">Metal-binding</keyword>
<evidence type="ECO:0000256" key="6">
    <source>
        <dbReference type="ARBA" id="ARBA00023004"/>
    </source>
</evidence>
<dbReference type="InterPro" id="IPR014710">
    <property type="entry name" value="RmlC-like_jellyroll"/>
</dbReference>
<evidence type="ECO:0000256" key="2">
    <source>
        <dbReference type="ARBA" id="ARBA00006622"/>
    </source>
</evidence>
<protein>
    <recommendedName>
        <fullName evidence="3">cysteine dioxygenase</fullName>
        <ecNumber evidence="3">1.13.11.20</ecNumber>
    </recommendedName>
</protein>
<proteinExistence type="inferred from homology"/>
<dbReference type="EC" id="1.13.11.20" evidence="3"/>
<comment type="similarity">
    <text evidence="2">Belongs to the cysteine dioxygenase family.</text>
</comment>
<dbReference type="OMA" id="DWADNIL"/>
<evidence type="ECO:0000313" key="10">
    <source>
        <dbReference type="Proteomes" id="UP000655225"/>
    </source>
</evidence>
<dbReference type="PANTHER" id="PTHR22966">
    <property type="entry name" value="2-AMINOETHANETHIOL DIOXYGENASE"/>
    <property type="match status" value="1"/>
</dbReference>
<comment type="cofactor">
    <cofactor evidence="1">
        <name>Fe(2+)</name>
        <dbReference type="ChEBI" id="CHEBI:29033"/>
    </cofactor>
</comment>